<evidence type="ECO:0000313" key="4">
    <source>
        <dbReference type="EMBL" id="OSS43963.1"/>
    </source>
</evidence>
<dbReference type="GO" id="GO:0008270">
    <property type="term" value="F:zinc ion binding"/>
    <property type="evidence" value="ECO:0007669"/>
    <property type="project" value="UniProtKB-KW"/>
</dbReference>
<keyword evidence="1" id="KW-0862">Zinc</keyword>
<protein>
    <recommendedName>
        <fullName evidence="3">CCHC-type domain-containing protein</fullName>
    </recommendedName>
</protein>
<keyword evidence="1" id="KW-0863">Zinc-finger</keyword>
<accession>A0A1Y2LIX2</accession>
<feature type="chain" id="PRO_5012124225" description="CCHC-type domain-containing protein" evidence="2">
    <location>
        <begin position="26"/>
        <end position="308"/>
    </location>
</feature>
<dbReference type="InterPro" id="IPR036875">
    <property type="entry name" value="Znf_CCHC_sf"/>
</dbReference>
<dbReference type="Gene3D" id="4.10.60.10">
    <property type="entry name" value="Zinc finger, CCHC-type"/>
    <property type="match status" value="3"/>
</dbReference>
<dbReference type="OMA" id="HTKAECH"/>
<feature type="domain" description="CCHC-type" evidence="3">
    <location>
        <begin position="89"/>
        <end position="104"/>
    </location>
</feature>
<dbReference type="STRING" id="105696.A0A1Y2LIX2"/>
<sequence>MQTMMHGHLLPTLATLGELLGATEAMGRAEMKETMASAEAEEMTPVACTYSFSLDLVVLELTLNSCGQTGHFARECPDKPAGGGLTGECYNCGEVGHNKADCPNPRVEREFTGTCNSCGVEGHAARNCPTNPMKCRLCDKEGHKALDCKERRLVDWTGIPELESGEAWRKLVDAARAKDLDAFRNSLKAYARSLADSGDFDLVAVEETLRTDCLPIFLIAKKQEVAPNMTVIDMLGNPDRKYVLTVQLSDKPRRAKLKEGWPENAEQNKERLASAGFLQDRGVPLCSNCGELGHIKKVSVLDSNNPPL</sequence>
<dbReference type="SMART" id="SM00343">
    <property type="entry name" value="ZnF_C2HC"/>
    <property type="match status" value="5"/>
</dbReference>
<organism evidence="4 5">
    <name type="scientific">Epicoccum nigrum</name>
    <name type="common">Soil fungus</name>
    <name type="synonym">Epicoccum purpurascens</name>
    <dbReference type="NCBI Taxonomy" id="105696"/>
    <lineage>
        <taxon>Eukaryota</taxon>
        <taxon>Fungi</taxon>
        <taxon>Dikarya</taxon>
        <taxon>Ascomycota</taxon>
        <taxon>Pezizomycotina</taxon>
        <taxon>Dothideomycetes</taxon>
        <taxon>Pleosporomycetidae</taxon>
        <taxon>Pleosporales</taxon>
        <taxon>Pleosporineae</taxon>
        <taxon>Didymellaceae</taxon>
        <taxon>Epicoccum</taxon>
    </lineage>
</organism>
<dbReference type="PROSITE" id="PS50158">
    <property type="entry name" value="ZF_CCHC"/>
    <property type="match status" value="3"/>
</dbReference>
<dbReference type="Pfam" id="PF00098">
    <property type="entry name" value="zf-CCHC"/>
    <property type="match status" value="3"/>
</dbReference>
<feature type="signal peptide" evidence="2">
    <location>
        <begin position="1"/>
        <end position="25"/>
    </location>
</feature>
<evidence type="ECO:0000256" key="1">
    <source>
        <dbReference type="PROSITE-ProRule" id="PRU00047"/>
    </source>
</evidence>
<feature type="domain" description="CCHC-type" evidence="3">
    <location>
        <begin position="115"/>
        <end position="129"/>
    </location>
</feature>
<dbReference type="InterPro" id="IPR001878">
    <property type="entry name" value="Znf_CCHC"/>
</dbReference>
<keyword evidence="2" id="KW-0732">Signal</keyword>
<reference evidence="4 5" key="1">
    <citation type="journal article" date="2017" name="Genome Announc.">
        <title>Genome sequence of the saprophytic ascomycete Epicoccum nigrum ICMP 19927 strain isolated from New Zealand.</title>
        <authorList>
            <person name="Fokin M."/>
            <person name="Fleetwood D."/>
            <person name="Weir B.S."/>
            <person name="Villas-Boas S.G."/>
        </authorList>
    </citation>
    <scope>NUCLEOTIDE SEQUENCE [LARGE SCALE GENOMIC DNA]</scope>
    <source>
        <strain evidence="4 5">ICMP 19927</strain>
    </source>
</reference>
<keyword evidence="5" id="KW-1185">Reference proteome</keyword>
<dbReference type="AlphaFoldDB" id="A0A1Y2LIX2"/>
<evidence type="ECO:0000256" key="2">
    <source>
        <dbReference type="SAM" id="SignalP"/>
    </source>
</evidence>
<name>A0A1Y2LIX2_EPING</name>
<dbReference type="SUPFAM" id="SSF57756">
    <property type="entry name" value="Retrovirus zinc finger-like domains"/>
    <property type="match status" value="2"/>
</dbReference>
<dbReference type="GO" id="GO:0003676">
    <property type="term" value="F:nucleic acid binding"/>
    <property type="evidence" value="ECO:0007669"/>
    <property type="project" value="InterPro"/>
</dbReference>
<proteinExistence type="predicted"/>
<evidence type="ECO:0000313" key="5">
    <source>
        <dbReference type="Proteomes" id="UP000193240"/>
    </source>
</evidence>
<gene>
    <name evidence="4" type="ORF">B5807_11455</name>
</gene>
<feature type="domain" description="CCHC-type" evidence="3">
    <location>
        <begin position="66"/>
        <end position="78"/>
    </location>
</feature>
<keyword evidence="1" id="KW-0479">Metal-binding</keyword>
<dbReference type="Proteomes" id="UP000193240">
    <property type="component" value="Unassembled WGS sequence"/>
</dbReference>
<dbReference type="PANTHER" id="PTHR23002">
    <property type="entry name" value="ZINC FINGER CCHC DOMAIN CONTAINING PROTEIN"/>
    <property type="match status" value="1"/>
</dbReference>
<dbReference type="InterPro" id="IPR051714">
    <property type="entry name" value="Znf_CCHC_NABP"/>
</dbReference>
<evidence type="ECO:0000259" key="3">
    <source>
        <dbReference type="PROSITE" id="PS50158"/>
    </source>
</evidence>
<dbReference type="EMBL" id="KZ107860">
    <property type="protein sequence ID" value="OSS43963.1"/>
    <property type="molecule type" value="Genomic_DNA"/>
</dbReference>
<dbReference type="InParanoid" id="A0A1Y2LIX2"/>